<dbReference type="EMBL" id="FOMG01000030">
    <property type="protein sequence ID" value="SFD29877.1"/>
    <property type="molecule type" value="Genomic_DNA"/>
</dbReference>
<name>A0A1I1R6T3_9CLOT</name>
<keyword evidence="2" id="KW-1185">Reference proteome</keyword>
<organism evidence="1 2">
    <name type="scientific">Clostridium uliginosum</name>
    <dbReference type="NCBI Taxonomy" id="119641"/>
    <lineage>
        <taxon>Bacteria</taxon>
        <taxon>Bacillati</taxon>
        <taxon>Bacillota</taxon>
        <taxon>Clostridia</taxon>
        <taxon>Eubacteriales</taxon>
        <taxon>Clostridiaceae</taxon>
        <taxon>Clostridium</taxon>
    </lineage>
</organism>
<gene>
    <name evidence="1" type="ORF">SAMN05421842_13032</name>
</gene>
<evidence type="ECO:0000313" key="2">
    <source>
        <dbReference type="Proteomes" id="UP000199263"/>
    </source>
</evidence>
<reference evidence="1 2" key="1">
    <citation type="submission" date="2016-10" db="EMBL/GenBank/DDBJ databases">
        <authorList>
            <person name="de Groot N.N."/>
        </authorList>
    </citation>
    <scope>NUCLEOTIDE SEQUENCE [LARGE SCALE GENOMIC DNA]</scope>
    <source>
        <strain evidence="1 2">DSM 12992</strain>
    </source>
</reference>
<evidence type="ECO:0000313" key="1">
    <source>
        <dbReference type="EMBL" id="SFD29877.1"/>
    </source>
</evidence>
<sequence>MGDKNPKKMKKKKKIVENVTAQAIIGSEVASTKKSKK</sequence>
<proteinExistence type="predicted"/>
<protein>
    <submittedName>
        <fullName evidence="1">Uncharacterized protein</fullName>
    </submittedName>
</protein>
<accession>A0A1I1R6T3</accession>
<dbReference type="AlphaFoldDB" id="A0A1I1R6T3"/>
<dbReference type="Proteomes" id="UP000199263">
    <property type="component" value="Unassembled WGS sequence"/>
</dbReference>